<name>A0A0B6XWY3_9EUPU</name>
<evidence type="ECO:0000313" key="1">
    <source>
        <dbReference type="EMBL" id="CEK47810.1"/>
    </source>
</evidence>
<dbReference type="AlphaFoldDB" id="A0A0B6XWY3"/>
<protein>
    <submittedName>
        <fullName evidence="1">Uncharacterized protein</fullName>
    </submittedName>
</protein>
<feature type="non-terminal residue" evidence="1">
    <location>
        <position position="77"/>
    </location>
</feature>
<gene>
    <name evidence="1" type="primary">ORF2316</name>
</gene>
<accession>A0A0B6XWY3</accession>
<dbReference type="EMBL" id="HACG01000945">
    <property type="protein sequence ID" value="CEK47810.1"/>
    <property type="molecule type" value="Transcribed_RNA"/>
</dbReference>
<sequence>APTACRTGASINLWSVVLSSIMNSIQEEEIESLTAIFYKNGEFTTVKGTHGIHVTVDLDLNFVTNCQEMRNNICTIP</sequence>
<feature type="non-terminal residue" evidence="1">
    <location>
        <position position="1"/>
    </location>
</feature>
<reference evidence="1" key="1">
    <citation type="submission" date="2014-12" db="EMBL/GenBank/DDBJ databases">
        <title>Insight into the proteome of Arion vulgaris.</title>
        <authorList>
            <person name="Aradska J."/>
            <person name="Bulat T."/>
            <person name="Smidak R."/>
            <person name="Sarate P."/>
            <person name="Gangsoo J."/>
            <person name="Sialana F."/>
            <person name="Bilban M."/>
            <person name="Lubec G."/>
        </authorList>
    </citation>
    <scope>NUCLEOTIDE SEQUENCE</scope>
    <source>
        <tissue evidence="1">Skin</tissue>
    </source>
</reference>
<proteinExistence type="predicted"/>
<organism evidence="1">
    <name type="scientific">Arion vulgaris</name>
    <dbReference type="NCBI Taxonomy" id="1028688"/>
    <lineage>
        <taxon>Eukaryota</taxon>
        <taxon>Metazoa</taxon>
        <taxon>Spiralia</taxon>
        <taxon>Lophotrochozoa</taxon>
        <taxon>Mollusca</taxon>
        <taxon>Gastropoda</taxon>
        <taxon>Heterobranchia</taxon>
        <taxon>Euthyneura</taxon>
        <taxon>Panpulmonata</taxon>
        <taxon>Eupulmonata</taxon>
        <taxon>Stylommatophora</taxon>
        <taxon>Helicina</taxon>
        <taxon>Arionoidea</taxon>
        <taxon>Arionidae</taxon>
        <taxon>Arion</taxon>
    </lineage>
</organism>